<dbReference type="Proteomes" id="UP000703295">
    <property type="component" value="Unassembled WGS sequence"/>
</dbReference>
<evidence type="ECO:0000256" key="1">
    <source>
        <dbReference type="SAM" id="MobiDB-lite"/>
    </source>
</evidence>
<dbReference type="EMBL" id="JACJJW010000002">
    <property type="protein sequence ID" value="MBM6757381.1"/>
    <property type="molecule type" value="Genomic_DNA"/>
</dbReference>
<sequence>MDWTLLQPLMDWLAPAGWLVTAIAWWRDRKVYQVRAVKETEGTYKALYDDLSATVLELSKQLRKQNERNINHETVLRKLHTCKYADRCPAIIWMRQQQKGQLGNRPLGQPPNERNRANNLRAGPEEDGDLLGECGAVAEPE</sequence>
<evidence type="ECO:0000313" key="3">
    <source>
        <dbReference type="Proteomes" id="UP000703295"/>
    </source>
</evidence>
<keyword evidence="3" id="KW-1185">Reference proteome</keyword>
<gene>
    <name evidence="2" type="ORF">H6A31_01505</name>
</gene>
<feature type="region of interest" description="Disordered" evidence="1">
    <location>
        <begin position="100"/>
        <end position="141"/>
    </location>
</feature>
<organism evidence="2 3">
    <name type="scientific">Bacteroides mediterraneensis</name>
    <dbReference type="NCBI Taxonomy" id="1841856"/>
    <lineage>
        <taxon>Bacteria</taxon>
        <taxon>Pseudomonadati</taxon>
        <taxon>Bacteroidota</taxon>
        <taxon>Bacteroidia</taxon>
        <taxon>Bacteroidales</taxon>
        <taxon>Bacteroidaceae</taxon>
        <taxon>Bacteroides</taxon>
    </lineage>
</organism>
<proteinExistence type="predicted"/>
<dbReference type="RefSeq" id="WP_204474037.1">
    <property type="nucleotide sequence ID" value="NZ_JACJJW010000002.1"/>
</dbReference>
<accession>A0ABS2ERT4</accession>
<name>A0ABS2ERT4_9BACE</name>
<evidence type="ECO:0000313" key="2">
    <source>
        <dbReference type="EMBL" id="MBM6757381.1"/>
    </source>
</evidence>
<comment type="caution">
    <text evidence="2">The sequence shown here is derived from an EMBL/GenBank/DDBJ whole genome shotgun (WGS) entry which is preliminary data.</text>
</comment>
<protein>
    <submittedName>
        <fullName evidence="2">Uncharacterized protein</fullName>
    </submittedName>
</protein>
<reference evidence="2 3" key="1">
    <citation type="journal article" date="2021" name="Sci. Rep.">
        <title>The distribution of antibiotic resistance genes in chicken gut microbiota commensals.</title>
        <authorList>
            <person name="Juricova H."/>
            <person name="Matiasovicova J."/>
            <person name="Kubasova T."/>
            <person name="Cejkova D."/>
            <person name="Rychlik I."/>
        </authorList>
    </citation>
    <scope>NUCLEOTIDE SEQUENCE [LARGE SCALE GENOMIC DNA]</scope>
    <source>
        <strain evidence="2 3">An801</strain>
    </source>
</reference>